<organism evidence="4 5">
    <name type="scientific">Canna indica</name>
    <name type="common">Indian-shot</name>
    <dbReference type="NCBI Taxonomy" id="4628"/>
    <lineage>
        <taxon>Eukaryota</taxon>
        <taxon>Viridiplantae</taxon>
        <taxon>Streptophyta</taxon>
        <taxon>Embryophyta</taxon>
        <taxon>Tracheophyta</taxon>
        <taxon>Spermatophyta</taxon>
        <taxon>Magnoliopsida</taxon>
        <taxon>Liliopsida</taxon>
        <taxon>Zingiberales</taxon>
        <taxon>Cannaceae</taxon>
        <taxon>Canna</taxon>
    </lineage>
</organism>
<accession>A0AAQ3JVE2</accession>
<dbReference type="Pfam" id="PF01190">
    <property type="entry name" value="Pollen_Ole_e_1"/>
    <property type="match status" value="1"/>
</dbReference>
<evidence type="ECO:0000256" key="3">
    <source>
        <dbReference type="SAM" id="SignalP"/>
    </source>
</evidence>
<dbReference type="InterPro" id="IPR006040">
    <property type="entry name" value="Allergen_Ole_e_I_CS"/>
</dbReference>
<protein>
    <submittedName>
        <fullName evidence="4">Uncharacterized protein</fullName>
    </submittedName>
</protein>
<proteinExistence type="inferred from homology"/>
<evidence type="ECO:0000313" key="4">
    <source>
        <dbReference type="EMBL" id="WOK97099.1"/>
    </source>
</evidence>
<gene>
    <name evidence="4" type="ORF">Cni_G05807</name>
</gene>
<dbReference type="EMBL" id="CP136891">
    <property type="protein sequence ID" value="WOK97099.1"/>
    <property type="molecule type" value="Genomic_DNA"/>
</dbReference>
<keyword evidence="3" id="KW-0732">Signal</keyword>
<dbReference type="PROSITE" id="PS00925">
    <property type="entry name" value="OLEEI"/>
    <property type="match status" value="1"/>
</dbReference>
<keyword evidence="2" id="KW-1015">Disulfide bond</keyword>
<keyword evidence="5" id="KW-1185">Reference proteome</keyword>
<comment type="similarity">
    <text evidence="1">Belongs to the Ole e I family.</text>
</comment>
<evidence type="ECO:0000313" key="5">
    <source>
        <dbReference type="Proteomes" id="UP001327560"/>
    </source>
</evidence>
<name>A0AAQ3JVE2_9LILI</name>
<feature type="signal peptide" evidence="3">
    <location>
        <begin position="1"/>
        <end position="23"/>
    </location>
</feature>
<feature type="chain" id="PRO_5042926730" evidence="3">
    <location>
        <begin position="24"/>
        <end position="159"/>
    </location>
</feature>
<dbReference type="GO" id="GO:0005615">
    <property type="term" value="C:extracellular space"/>
    <property type="evidence" value="ECO:0007669"/>
    <property type="project" value="InterPro"/>
</dbReference>
<sequence length="159" mass="17206">MAKLQLLPLLAALCLALAGVATARKFEVQGRVYCDTCRAGFETSASQYIAGAKVRLECRHFENGELEYNVEATTDGSGYYKIGVEHSHDEDICEVILVESPLAGCSEIPDGRDRARVLLTHISGLANNIRYANSLGFLKATPLPQCGALLQQYALGVDD</sequence>
<dbReference type="PANTHER" id="PTHR31614:SF28">
    <property type="entry name" value="OS05G0220300 PROTEIN"/>
    <property type="match status" value="1"/>
</dbReference>
<dbReference type="Proteomes" id="UP001327560">
    <property type="component" value="Chromosome 2"/>
</dbReference>
<evidence type="ECO:0000256" key="2">
    <source>
        <dbReference type="ARBA" id="ARBA00023157"/>
    </source>
</evidence>
<reference evidence="4 5" key="1">
    <citation type="submission" date="2023-10" db="EMBL/GenBank/DDBJ databases">
        <title>Chromosome-scale genome assembly provides insights into flower coloration mechanisms of Canna indica.</title>
        <authorList>
            <person name="Li C."/>
        </authorList>
    </citation>
    <scope>NUCLEOTIDE SEQUENCE [LARGE SCALE GENOMIC DNA]</scope>
    <source>
        <tissue evidence="4">Flower</tissue>
    </source>
</reference>
<dbReference type="InterPro" id="IPR006041">
    <property type="entry name" value="Pollen_Ole_e1_allergen"/>
</dbReference>
<dbReference type="PANTHER" id="PTHR31614">
    <property type="entry name" value="PROTEIN DOWNSTREAM OF FLC-RELATED"/>
    <property type="match status" value="1"/>
</dbReference>
<evidence type="ECO:0000256" key="1">
    <source>
        <dbReference type="ARBA" id="ARBA00010049"/>
    </source>
</evidence>
<dbReference type="AlphaFoldDB" id="A0AAQ3JVE2"/>